<proteinExistence type="predicted"/>
<evidence type="ECO:0000313" key="4">
    <source>
        <dbReference type="Proteomes" id="UP000094285"/>
    </source>
</evidence>
<dbReference type="AlphaFoldDB" id="A0A1E4SL78"/>
<evidence type="ECO:0000256" key="1">
    <source>
        <dbReference type="PROSITE-ProRule" id="PRU00703"/>
    </source>
</evidence>
<dbReference type="RefSeq" id="XP_020065304.1">
    <property type="nucleotide sequence ID" value="XM_020206889.1"/>
</dbReference>
<sequence>MTSPSHNANPTLFHVRDYRGATIEDLDIKPAISINPSTHLQEALEISFENEFTYLPVIHEANRRLLGVLNIEDLKKNTEQILKSSLKPLTKNYMVWFHQKAREKYEAEVSSEVNKTPLNSTIMKPRTGGGKRYSVLTPMSPLEGLAKFFNLGQYFAIVTNDNGNFVYGVATPEDLIRYENSRPKL</sequence>
<feature type="domain" description="CBS" evidence="2">
    <location>
        <begin position="27"/>
        <end position="84"/>
    </location>
</feature>
<dbReference type="PANTHER" id="PTHR42115">
    <property type="entry name" value="BETA-SYNTHASE (BETA-THIONASE), PUTATIVE (AFU_ORTHOLOGUE AFUA_3G08420)-RELATED"/>
    <property type="match status" value="1"/>
</dbReference>
<keyword evidence="1" id="KW-0129">CBS domain</keyword>
<dbReference type="SMART" id="SM00116">
    <property type="entry name" value="CBS"/>
    <property type="match status" value="1"/>
</dbReference>
<dbReference type="InterPro" id="IPR000644">
    <property type="entry name" value="CBS_dom"/>
</dbReference>
<dbReference type="EMBL" id="KV453911">
    <property type="protein sequence ID" value="ODV80182.1"/>
    <property type="molecule type" value="Genomic_DNA"/>
</dbReference>
<dbReference type="OrthoDB" id="2536440at2759"/>
<dbReference type="PANTHER" id="PTHR42115:SF1">
    <property type="entry name" value="BETA-SYNTHASE (BETA-THIONASE), PUTATIVE (AFU_ORTHOLOGUE AFUA_3G08420)-RELATED"/>
    <property type="match status" value="1"/>
</dbReference>
<dbReference type="PROSITE" id="PS51371">
    <property type="entry name" value="CBS"/>
    <property type="match status" value="1"/>
</dbReference>
<dbReference type="SUPFAM" id="SSF54631">
    <property type="entry name" value="CBS-domain pair"/>
    <property type="match status" value="1"/>
</dbReference>
<reference evidence="4" key="1">
    <citation type="submission" date="2016-05" db="EMBL/GenBank/DDBJ databases">
        <title>Comparative genomics of biotechnologically important yeasts.</title>
        <authorList>
            <consortium name="DOE Joint Genome Institute"/>
            <person name="Riley R."/>
            <person name="Haridas S."/>
            <person name="Wolfe K.H."/>
            <person name="Lopes M.R."/>
            <person name="Hittinger C.T."/>
            <person name="Goker M."/>
            <person name="Salamov A."/>
            <person name="Wisecaver J."/>
            <person name="Long T.M."/>
            <person name="Aerts A.L."/>
            <person name="Barry K."/>
            <person name="Choi C."/>
            <person name="Clum A."/>
            <person name="Coughlan A.Y."/>
            <person name="Deshpande S."/>
            <person name="Douglass A.P."/>
            <person name="Hanson S.J."/>
            <person name="Klenk H.-P."/>
            <person name="Labutti K."/>
            <person name="Lapidus A."/>
            <person name="Lindquist E."/>
            <person name="Lipzen A."/>
            <person name="Meier-Kolthoff J.P."/>
            <person name="Ohm R.A."/>
            <person name="Otillar R.P."/>
            <person name="Pangilinan J."/>
            <person name="Peng Y."/>
            <person name="Rokas A."/>
            <person name="Rosa C.A."/>
            <person name="Scheuner C."/>
            <person name="Sibirny A.A."/>
            <person name="Slot J.C."/>
            <person name="Stielow J.B."/>
            <person name="Sun H."/>
            <person name="Kurtzman C.P."/>
            <person name="Blackwell M."/>
            <person name="Grigoriev I.V."/>
            <person name="Jeffries T.W."/>
        </authorList>
    </citation>
    <scope>NUCLEOTIDE SEQUENCE [LARGE SCALE GENOMIC DNA]</scope>
    <source>
        <strain evidence="4">NRRL Y-17324</strain>
    </source>
</reference>
<name>A0A1E4SL78_9ASCO</name>
<organism evidence="3 4">
    <name type="scientific">Suhomyces tanzawaensis NRRL Y-17324</name>
    <dbReference type="NCBI Taxonomy" id="984487"/>
    <lineage>
        <taxon>Eukaryota</taxon>
        <taxon>Fungi</taxon>
        <taxon>Dikarya</taxon>
        <taxon>Ascomycota</taxon>
        <taxon>Saccharomycotina</taxon>
        <taxon>Pichiomycetes</taxon>
        <taxon>Debaryomycetaceae</taxon>
        <taxon>Suhomyces</taxon>
    </lineage>
</organism>
<gene>
    <name evidence="3" type="ORF">CANTADRAFT_229311</name>
</gene>
<dbReference type="Proteomes" id="UP000094285">
    <property type="component" value="Unassembled WGS sequence"/>
</dbReference>
<dbReference type="Pfam" id="PF00571">
    <property type="entry name" value="CBS"/>
    <property type="match status" value="1"/>
</dbReference>
<dbReference type="Gene3D" id="3.10.580.10">
    <property type="entry name" value="CBS-domain"/>
    <property type="match status" value="1"/>
</dbReference>
<accession>A0A1E4SL78</accession>
<dbReference type="GeneID" id="30981026"/>
<keyword evidence="4" id="KW-1185">Reference proteome</keyword>
<dbReference type="InterPro" id="IPR046342">
    <property type="entry name" value="CBS_dom_sf"/>
</dbReference>
<evidence type="ECO:0000313" key="3">
    <source>
        <dbReference type="EMBL" id="ODV80182.1"/>
    </source>
</evidence>
<protein>
    <recommendedName>
        <fullName evidence="2">CBS domain-containing protein</fullName>
    </recommendedName>
</protein>
<evidence type="ECO:0000259" key="2">
    <source>
        <dbReference type="PROSITE" id="PS51371"/>
    </source>
</evidence>